<proteinExistence type="predicted"/>
<protein>
    <submittedName>
        <fullName evidence="1">Uncharacterized protein</fullName>
    </submittedName>
</protein>
<dbReference type="EMBL" id="MN740229">
    <property type="protein sequence ID" value="QHT94705.1"/>
    <property type="molecule type" value="Genomic_DNA"/>
</dbReference>
<dbReference type="AlphaFoldDB" id="A0A6C0IQD0"/>
<sequence length="63" mass="7509">MLVYKTRKIHAVMFLPIKTGFAALCYECVFYTKKISFPSQKEKMDIYFCPFFLSDPSFFFSKK</sequence>
<accession>A0A6C0IQD0</accession>
<reference evidence="1" key="1">
    <citation type="journal article" date="2020" name="Nature">
        <title>Giant virus diversity and host interactions through global metagenomics.</title>
        <authorList>
            <person name="Schulz F."/>
            <person name="Roux S."/>
            <person name="Paez-Espino D."/>
            <person name="Jungbluth S."/>
            <person name="Walsh D.A."/>
            <person name="Denef V.J."/>
            <person name="McMahon K.D."/>
            <person name="Konstantinidis K.T."/>
            <person name="Eloe-Fadrosh E.A."/>
            <person name="Kyrpides N.C."/>
            <person name="Woyke T."/>
        </authorList>
    </citation>
    <scope>NUCLEOTIDE SEQUENCE</scope>
    <source>
        <strain evidence="1">GVMAG-M-3300024261-26</strain>
    </source>
</reference>
<organism evidence="1">
    <name type="scientific">viral metagenome</name>
    <dbReference type="NCBI Taxonomy" id="1070528"/>
    <lineage>
        <taxon>unclassified sequences</taxon>
        <taxon>metagenomes</taxon>
        <taxon>organismal metagenomes</taxon>
    </lineage>
</organism>
<name>A0A6C0IQD0_9ZZZZ</name>
<evidence type="ECO:0000313" key="1">
    <source>
        <dbReference type="EMBL" id="QHT94705.1"/>
    </source>
</evidence>